<dbReference type="Gene3D" id="3.40.630.30">
    <property type="match status" value="1"/>
</dbReference>
<dbReference type="SUPFAM" id="SSF55729">
    <property type="entry name" value="Acyl-CoA N-acyltransferases (Nat)"/>
    <property type="match status" value="1"/>
</dbReference>
<dbReference type="PANTHER" id="PTHR43792">
    <property type="entry name" value="GNAT FAMILY, PUTATIVE (AFU_ORTHOLOGUE AFUA_3G00765)-RELATED-RELATED"/>
    <property type="match status" value="1"/>
</dbReference>
<accession>A0A0C1HEW7</accession>
<sequence length="192" mass="22207">MMVDNKQIFTPVIKTERLVLRQWCEDDLEPFAKLNADPRVMEWFPSTLSRLESDDLAKRISPKLQEQGWGLWAVSIPDISSFIGFIGLAVPTFNAHFTPAVEVGWRLAYEYWGKGYATEGALAALKYGYEALNLKEIVSFTTVANQRSRHVMEKIGMHHDPKGDFDHPKLPKDHLLKKHVLYRMNHNEWRVL</sequence>
<dbReference type="GO" id="GO:0016747">
    <property type="term" value="F:acyltransferase activity, transferring groups other than amino-acyl groups"/>
    <property type="evidence" value="ECO:0007669"/>
    <property type="project" value="InterPro"/>
</dbReference>
<dbReference type="Proteomes" id="UP000031465">
    <property type="component" value="Unassembled WGS sequence"/>
</dbReference>
<dbReference type="Pfam" id="PF13302">
    <property type="entry name" value="Acetyltransf_3"/>
    <property type="match status" value="1"/>
</dbReference>
<comment type="caution">
    <text evidence="2">The sequence shown here is derived from an EMBL/GenBank/DDBJ whole genome shotgun (WGS) entry which is preliminary data.</text>
</comment>
<dbReference type="InterPro" id="IPR000182">
    <property type="entry name" value="GNAT_dom"/>
</dbReference>
<evidence type="ECO:0000259" key="1">
    <source>
        <dbReference type="PROSITE" id="PS51186"/>
    </source>
</evidence>
<gene>
    <name evidence="2" type="ORF">DB44_BI00090</name>
</gene>
<dbReference type="PROSITE" id="PS51186">
    <property type="entry name" value="GNAT"/>
    <property type="match status" value="1"/>
</dbReference>
<dbReference type="EMBL" id="JSAN01000032">
    <property type="protein sequence ID" value="KIC73243.1"/>
    <property type="molecule type" value="Genomic_DNA"/>
</dbReference>
<evidence type="ECO:0000313" key="2">
    <source>
        <dbReference type="EMBL" id="KIC73243.1"/>
    </source>
</evidence>
<evidence type="ECO:0000313" key="3">
    <source>
        <dbReference type="Proteomes" id="UP000031465"/>
    </source>
</evidence>
<dbReference type="AlphaFoldDB" id="A0A0C1HEW7"/>
<dbReference type="InterPro" id="IPR051531">
    <property type="entry name" value="N-acetyltransferase"/>
</dbReference>
<feature type="domain" description="N-acetyltransferase" evidence="1">
    <location>
        <begin position="18"/>
        <end position="182"/>
    </location>
</feature>
<dbReference type="InterPro" id="IPR016181">
    <property type="entry name" value="Acyl_CoA_acyltransferase"/>
</dbReference>
<organism evidence="2 3">
    <name type="scientific">Candidatus Protochlamydia amoebophila</name>
    <dbReference type="NCBI Taxonomy" id="362787"/>
    <lineage>
        <taxon>Bacteria</taxon>
        <taxon>Pseudomonadati</taxon>
        <taxon>Chlamydiota</taxon>
        <taxon>Chlamydiia</taxon>
        <taxon>Parachlamydiales</taxon>
        <taxon>Parachlamydiaceae</taxon>
        <taxon>Candidatus Protochlamydia</taxon>
    </lineage>
</organism>
<dbReference type="PANTHER" id="PTHR43792:SF1">
    <property type="entry name" value="N-ACETYLTRANSFERASE DOMAIN-CONTAINING PROTEIN"/>
    <property type="match status" value="1"/>
</dbReference>
<name>A0A0C1HEW7_9BACT</name>
<dbReference type="PATRIC" id="fig|362787.3.peg.578"/>
<proteinExistence type="predicted"/>
<reference evidence="2 3" key="1">
    <citation type="journal article" date="2014" name="Mol. Biol. Evol.">
        <title>Massive expansion of Ubiquitination-related gene families within the Chlamydiae.</title>
        <authorList>
            <person name="Domman D."/>
            <person name="Collingro A."/>
            <person name="Lagkouvardos I."/>
            <person name="Gehre L."/>
            <person name="Weinmaier T."/>
            <person name="Rattei T."/>
            <person name="Subtil A."/>
            <person name="Horn M."/>
        </authorList>
    </citation>
    <scope>NUCLEOTIDE SEQUENCE [LARGE SCALE GENOMIC DNA]</scope>
    <source>
        <strain evidence="2 3">EI2</strain>
    </source>
</reference>
<protein>
    <recommendedName>
        <fullName evidence="1">N-acetyltransferase domain-containing protein</fullName>
    </recommendedName>
</protein>